<evidence type="ECO:0000313" key="2">
    <source>
        <dbReference type="Proteomes" id="UP001239111"/>
    </source>
</evidence>
<organism evidence="1 2">
    <name type="scientific">Eretmocerus hayati</name>
    <dbReference type="NCBI Taxonomy" id="131215"/>
    <lineage>
        <taxon>Eukaryota</taxon>
        <taxon>Metazoa</taxon>
        <taxon>Ecdysozoa</taxon>
        <taxon>Arthropoda</taxon>
        <taxon>Hexapoda</taxon>
        <taxon>Insecta</taxon>
        <taxon>Pterygota</taxon>
        <taxon>Neoptera</taxon>
        <taxon>Endopterygota</taxon>
        <taxon>Hymenoptera</taxon>
        <taxon>Apocrita</taxon>
        <taxon>Proctotrupomorpha</taxon>
        <taxon>Chalcidoidea</taxon>
        <taxon>Aphelinidae</taxon>
        <taxon>Aphelininae</taxon>
        <taxon>Eretmocerus</taxon>
    </lineage>
</organism>
<accession>A0ACC2NKS1</accession>
<dbReference type="Proteomes" id="UP001239111">
    <property type="component" value="Chromosome 3"/>
</dbReference>
<gene>
    <name evidence="1" type="ORF">QAD02_002475</name>
</gene>
<comment type="caution">
    <text evidence="1">The sequence shown here is derived from an EMBL/GenBank/DDBJ whole genome shotgun (WGS) entry which is preliminary data.</text>
</comment>
<name>A0ACC2NKS1_9HYME</name>
<sequence>MEKLIQEPDFSKTLDQLKKTWGGMKRRARSAQKAAVPDGTQLDPINKEICELCFTSDSNNDVEIILSSEDEHENDEEEIDNGESDLTARTLDLATETLDASREIAANQKATQAALAKSAAGNTASCQVIIDVLQTIANACKRSSPFDAMIRDVCDAFEKARTAK</sequence>
<protein>
    <submittedName>
        <fullName evidence="1">Uncharacterized protein</fullName>
    </submittedName>
</protein>
<evidence type="ECO:0000313" key="1">
    <source>
        <dbReference type="EMBL" id="KAJ8671216.1"/>
    </source>
</evidence>
<reference evidence="1" key="1">
    <citation type="submission" date="2023-04" db="EMBL/GenBank/DDBJ databases">
        <title>A chromosome-level genome assembly of the parasitoid wasp Eretmocerus hayati.</title>
        <authorList>
            <person name="Zhong Y."/>
            <person name="Liu S."/>
            <person name="Liu Y."/>
        </authorList>
    </citation>
    <scope>NUCLEOTIDE SEQUENCE</scope>
    <source>
        <strain evidence="1">ZJU_SS_LIU_2023</strain>
    </source>
</reference>
<proteinExistence type="predicted"/>
<keyword evidence="2" id="KW-1185">Reference proteome</keyword>
<dbReference type="EMBL" id="CM056743">
    <property type="protein sequence ID" value="KAJ8671216.1"/>
    <property type="molecule type" value="Genomic_DNA"/>
</dbReference>